<dbReference type="SUPFAM" id="SSF160631">
    <property type="entry name" value="SMI1/KNR4-like"/>
    <property type="match status" value="2"/>
</dbReference>
<feature type="domain" description="Knr4/Smi1-like" evidence="1">
    <location>
        <begin position="231"/>
        <end position="366"/>
    </location>
</feature>
<dbReference type="Proteomes" id="UP001501231">
    <property type="component" value="Unassembled WGS sequence"/>
</dbReference>
<evidence type="ECO:0000313" key="2">
    <source>
        <dbReference type="EMBL" id="GAA2422381.1"/>
    </source>
</evidence>
<protein>
    <recommendedName>
        <fullName evidence="1">Knr4/Smi1-like domain-containing protein</fullName>
    </recommendedName>
</protein>
<reference evidence="2 3" key="1">
    <citation type="journal article" date="2019" name="Int. J. Syst. Evol. Microbiol.">
        <title>The Global Catalogue of Microorganisms (GCM) 10K type strain sequencing project: providing services to taxonomists for standard genome sequencing and annotation.</title>
        <authorList>
            <consortium name="The Broad Institute Genomics Platform"/>
            <consortium name="The Broad Institute Genome Sequencing Center for Infectious Disease"/>
            <person name="Wu L."/>
            <person name="Ma J."/>
        </authorList>
    </citation>
    <scope>NUCLEOTIDE SEQUENCE [LARGE SCALE GENOMIC DNA]</scope>
    <source>
        <strain evidence="2 3">JCM 3325</strain>
    </source>
</reference>
<sequence>MRHSAPVNEFAALFGPPQAEPVTVDWNAVESWLGLPLPSDYKALVTAYGPLDIGEAIWLHTPCALPGRFDYGEWLKTTHRDCRILSRSAPPYEPPAFHPAQGGLLAWGTTRSASYLFWDTSASADPDEWPVVIFYRDAMATDGGPWHTYDSALLETLSTAVRTGLPLPGGHTLGPLPATARRTAFLPGAIPWSPPVPEPEVVPVALRRAALAQGTGMEALHLLAPPPDVPYLGDGTWDGLFEALGTPLPSEYVTLMESYGSGCFSNWLRFSPPTRLDENGLARFAEEVLDGYRHLREALPAYYPLPAWPEPGGFLPFADSIEGDYLGWLTEGDPDTWPLIVHPRHADQGPPLPGGLVDTLLDWMRGRLETEGLAVLDEDDDPLEFLGFEPYTRF</sequence>
<dbReference type="EMBL" id="BAAARW010000012">
    <property type="protein sequence ID" value="GAA2422381.1"/>
    <property type="molecule type" value="Genomic_DNA"/>
</dbReference>
<dbReference type="InterPro" id="IPR018958">
    <property type="entry name" value="Knr4/Smi1-like_dom"/>
</dbReference>
<evidence type="ECO:0000259" key="1">
    <source>
        <dbReference type="SMART" id="SM00860"/>
    </source>
</evidence>
<feature type="domain" description="Knr4/Smi1-like" evidence="1">
    <location>
        <begin position="21"/>
        <end position="155"/>
    </location>
</feature>
<organism evidence="2 3">
    <name type="scientific">Actinomadura vinacea</name>
    <dbReference type="NCBI Taxonomy" id="115336"/>
    <lineage>
        <taxon>Bacteria</taxon>
        <taxon>Bacillati</taxon>
        <taxon>Actinomycetota</taxon>
        <taxon>Actinomycetes</taxon>
        <taxon>Streptosporangiales</taxon>
        <taxon>Thermomonosporaceae</taxon>
        <taxon>Actinomadura</taxon>
    </lineage>
</organism>
<accession>A0ABN3J548</accession>
<dbReference type="InterPro" id="IPR037883">
    <property type="entry name" value="Knr4/Smi1-like_sf"/>
</dbReference>
<gene>
    <name evidence="2" type="ORF">GCM10010191_37680</name>
</gene>
<dbReference type="SMART" id="SM00860">
    <property type="entry name" value="SMI1_KNR4"/>
    <property type="match status" value="2"/>
</dbReference>
<keyword evidence="3" id="KW-1185">Reference proteome</keyword>
<name>A0ABN3J548_9ACTN</name>
<proteinExistence type="predicted"/>
<comment type="caution">
    <text evidence="2">The sequence shown here is derived from an EMBL/GenBank/DDBJ whole genome shotgun (WGS) entry which is preliminary data.</text>
</comment>
<evidence type="ECO:0000313" key="3">
    <source>
        <dbReference type="Proteomes" id="UP001501231"/>
    </source>
</evidence>